<keyword evidence="11" id="KW-0004">4Fe-4S</keyword>
<evidence type="ECO:0000256" key="6">
    <source>
        <dbReference type="ARBA" id="ARBA00022691"/>
    </source>
</evidence>
<dbReference type="InterPro" id="IPR016435">
    <property type="entry name" value="DPH1/DPH2"/>
</dbReference>
<protein>
    <recommendedName>
        <fullName evidence="4 11">2-(3-amino-3-carboxypropyl)histidine synthase subunit 1</fullName>
        <ecNumber evidence="3 11">2.5.1.108</ecNumber>
    </recommendedName>
</protein>
<reference evidence="13" key="1">
    <citation type="journal article" date="2019" name="Nat. Commun.">
        <title>Expansion of phycobilisome linker gene families in mesophilic red algae.</title>
        <authorList>
            <person name="Lee J."/>
            <person name="Kim D."/>
            <person name="Bhattacharya D."/>
            <person name="Yoon H.S."/>
        </authorList>
    </citation>
    <scope>NUCLEOTIDE SEQUENCE [LARGE SCALE GENOMIC DNA]</scope>
    <source>
        <strain evidence="13">CCMP 1328</strain>
    </source>
</reference>
<dbReference type="GO" id="GO:0017183">
    <property type="term" value="P:protein histidyl modification to diphthamide"/>
    <property type="evidence" value="ECO:0007669"/>
    <property type="project" value="UniProtKB-UniRule"/>
</dbReference>
<evidence type="ECO:0000256" key="1">
    <source>
        <dbReference type="ARBA" id="ARBA00005156"/>
    </source>
</evidence>
<dbReference type="InterPro" id="IPR042265">
    <property type="entry name" value="DPH1/DPH2_3"/>
</dbReference>
<evidence type="ECO:0000256" key="3">
    <source>
        <dbReference type="ARBA" id="ARBA00012221"/>
    </source>
</evidence>
<comment type="similarity">
    <text evidence="2 11">Belongs to the DPH1/DPH2 family. DPH1 subfamily.</text>
</comment>
<comment type="caution">
    <text evidence="12">The sequence shown here is derived from an EMBL/GenBank/DDBJ whole genome shotgun (WGS) entry which is preliminary data.</text>
</comment>
<dbReference type="Gene3D" id="3.40.50.11840">
    <property type="entry name" value="Diphthamide synthesis DPH1/DPH2 domain 1"/>
    <property type="match status" value="1"/>
</dbReference>
<dbReference type="GO" id="GO:0090560">
    <property type="term" value="F:2-(3-amino-3-carboxypropyl)histidine synthase activity"/>
    <property type="evidence" value="ECO:0007669"/>
    <property type="project" value="UniProtKB-UniRule"/>
</dbReference>
<accession>A0A5J4YRC3</accession>
<evidence type="ECO:0000256" key="7">
    <source>
        <dbReference type="ARBA" id="ARBA00022723"/>
    </source>
</evidence>
<dbReference type="SFLD" id="SFLDS00032">
    <property type="entry name" value="Radical_SAM_3-amino-3-carboxyp"/>
    <property type="match status" value="1"/>
</dbReference>
<comment type="catalytic activity">
    <reaction evidence="10 11">
        <text>L-histidyl-[translation elongation factor 2] + S-adenosyl-L-methionine = 2-[(3S)-amino-3-carboxypropyl]-L-histidyl-[translation elongation factor 2] + S-methyl-5'-thioadenosine + H(+)</text>
        <dbReference type="Rhea" id="RHEA:36783"/>
        <dbReference type="Rhea" id="RHEA-COMP:9748"/>
        <dbReference type="Rhea" id="RHEA-COMP:9749"/>
        <dbReference type="ChEBI" id="CHEBI:15378"/>
        <dbReference type="ChEBI" id="CHEBI:17509"/>
        <dbReference type="ChEBI" id="CHEBI:29979"/>
        <dbReference type="ChEBI" id="CHEBI:59789"/>
        <dbReference type="ChEBI" id="CHEBI:73995"/>
        <dbReference type="EC" id="2.5.1.108"/>
    </reaction>
</comment>
<dbReference type="Gene3D" id="3.40.50.11850">
    <property type="entry name" value="Diphthamide synthesis DPH1/DPH2 domain 2"/>
    <property type="match status" value="1"/>
</dbReference>
<evidence type="ECO:0000256" key="5">
    <source>
        <dbReference type="ARBA" id="ARBA00022679"/>
    </source>
</evidence>
<evidence type="ECO:0000256" key="4">
    <source>
        <dbReference type="ARBA" id="ARBA00021915"/>
    </source>
</evidence>
<dbReference type="PANTHER" id="PTHR10762:SF1">
    <property type="entry name" value="2-(3-AMINO-3-CARBOXYPROPYL)HISTIDINE SYNTHASE SUBUNIT 1"/>
    <property type="match status" value="1"/>
</dbReference>
<dbReference type="OrthoDB" id="1649088at2759"/>
<organism evidence="12 13">
    <name type="scientific">Porphyridium purpureum</name>
    <name type="common">Red alga</name>
    <name type="synonym">Porphyridium cruentum</name>
    <dbReference type="NCBI Taxonomy" id="35688"/>
    <lineage>
        <taxon>Eukaryota</taxon>
        <taxon>Rhodophyta</taxon>
        <taxon>Bangiophyceae</taxon>
        <taxon>Porphyridiales</taxon>
        <taxon>Porphyridiaceae</taxon>
        <taxon>Porphyridium</taxon>
    </lineage>
</organism>
<dbReference type="FunFam" id="3.40.50.11860:FF:000002">
    <property type="entry name" value="2-(3-amino-3-carboxypropyl)histidine synthase subunit 1"/>
    <property type="match status" value="1"/>
</dbReference>
<keyword evidence="7" id="KW-0479">Metal-binding</keyword>
<evidence type="ECO:0000256" key="9">
    <source>
        <dbReference type="ARBA" id="ARBA00023014"/>
    </source>
</evidence>
<dbReference type="Proteomes" id="UP000324585">
    <property type="component" value="Unassembled WGS sequence"/>
</dbReference>
<evidence type="ECO:0000313" key="12">
    <source>
        <dbReference type="EMBL" id="KAA8493828.1"/>
    </source>
</evidence>
<evidence type="ECO:0000256" key="8">
    <source>
        <dbReference type="ARBA" id="ARBA00023004"/>
    </source>
</evidence>
<evidence type="ECO:0000313" key="13">
    <source>
        <dbReference type="Proteomes" id="UP000324585"/>
    </source>
</evidence>
<dbReference type="InterPro" id="IPR035435">
    <property type="entry name" value="DPH1/DPH2_euk_archaea"/>
</dbReference>
<keyword evidence="9" id="KW-0411">Iron-sulfur</keyword>
<dbReference type="Pfam" id="PF01866">
    <property type="entry name" value="Diphthamide_syn"/>
    <property type="match status" value="1"/>
</dbReference>
<comment type="pathway">
    <text evidence="1 11">Protein modification; peptidyl-diphthamide biosynthesis.</text>
</comment>
<dbReference type="PANTHER" id="PTHR10762">
    <property type="entry name" value="DIPHTHAMIDE BIOSYNTHESIS PROTEIN"/>
    <property type="match status" value="1"/>
</dbReference>
<dbReference type="InterPro" id="IPR042263">
    <property type="entry name" value="DPH1/DPH2_1"/>
</dbReference>
<dbReference type="GO" id="GO:0051539">
    <property type="term" value="F:4 iron, 4 sulfur cluster binding"/>
    <property type="evidence" value="ECO:0007669"/>
    <property type="project" value="UniProtKB-UniRule"/>
</dbReference>
<keyword evidence="8" id="KW-0408">Iron</keyword>
<dbReference type="Gene3D" id="3.40.50.11860">
    <property type="entry name" value="Diphthamide synthesis DPH1/DPH2 domain 3"/>
    <property type="match status" value="1"/>
</dbReference>
<sequence length="407" mass="45210">MAENRIERVVRRTVASAVPAEVLQDEELNADIRASLPSNYSFEVHKCVWRLRTAKARRVALQLPEGLLMYASVLGDLLGKHAGVECVVMGDVTYGACCVDDFSAAQLGCDFLIHYGHSCLVPVTSCLLPMLYVFVSISFDWAHLVECLKLQFARTDRIALIATIQFVACLHEMRPSLEAYFESAVQIPQNKPLSPGEVLGCTAPSLAECDALVYVADGRFHLEAAMIANPEVPAFRYDPYSKAFTSEHYDHDRMMALRSSAVQSAQRAKRFGVILGTLGRQGSPKILSRITRVFREQKRCYFVILLSEISPTKLQALEHAGGVDAWVQIACPRLSIDWGEAFTRPLLTVYEAMVALGHVEWRTRAYPMDYYSKDGAEWSNYYGTAGKQARSGAKPAAGIVNAESIEW</sequence>
<dbReference type="GO" id="GO:0046872">
    <property type="term" value="F:metal ion binding"/>
    <property type="evidence" value="ECO:0007669"/>
    <property type="project" value="UniProtKB-KW"/>
</dbReference>
<dbReference type="EMBL" id="VRMN01000006">
    <property type="protein sequence ID" value="KAA8493828.1"/>
    <property type="molecule type" value="Genomic_DNA"/>
</dbReference>
<evidence type="ECO:0000256" key="2">
    <source>
        <dbReference type="ARBA" id="ARBA00010173"/>
    </source>
</evidence>
<dbReference type="PIRSF" id="PIRSF004967">
    <property type="entry name" value="DPH1"/>
    <property type="match status" value="1"/>
</dbReference>
<dbReference type="UniPathway" id="UPA00559"/>
<dbReference type="OMA" id="PGQVLGC"/>
<dbReference type="FunFam" id="3.40.50.11850:FF:000002">
    <property type="entry name" value="2-(3-amino-3-carboxypropyl)histidine synthase subunit 1"/>
    <property type="match status" value="1"/>
</dbReference>
<evidence type="ECO:0000256" key="11">
    <source>
        <dbReference type="PIRNR" id="PIRNR004967"/>
    </source>
</evidence>
<keyword evidence="6 11" id="KW-0949">S-adenosyl-L-methionine</keyword>
<dbReference type="FunFam" id="3.40.50.11840:FF:000001">
    <property type="entry name" value="2-(3-amino-3-carboxypropyl)histidine synthase subunit 1"/>
    <property type="match status" value="1"/>
</dbReference>
<proteinExistence type="inferred from homology"/>
<evidence type="ECO:0000256" key="10">
    <source>
        <dbReference type="ARBA" id="ARBA00048403"/>
    </source>
</evidence>
<keyword evidence="5 11" id="KW-0808">Transferase</keyword>
<dbReference type="NCBIfam" id="TIGR00322">
    <property type="entry name" value="diphth2_R"/>
    <property type="match status" value="1"/>
</dbReference>
<name>A0A5J4YRC3_PORPP</name>
<dbReference type="AlphaFoldDB" id="A0A5J4YRC3"/>
<dbReference type="InterPro" id="IPR042264">
    <property type="entry name" value="DPH1/DPH2_2"/>
</dbReference>
<gene>
    <name evidence="12" type="ORF">FVE85_4965</name>
</gene>
<keyword evidence="13" id="KW-1185">Reference proteome</keyword>
<comment type="function">
    <text evidence="11">Catalyzes the first step of diphthamide biosynthesis, a post-translational modification of histidine which occurs in elongation factor 2.</text>
</comment>
<comment type="cofactor">
    <cofactor evidence="11">
        <name>[4Fe-4S] cluster</name>
        <dbReference type="ChEBI" id="CHEBI:49883"/>
    </cofactor>
    <text evidence="11">Binds 1 [4Fe-4S] cluster per subunit. The cluster is coordinated with 3 cysteines and an exchangeable S-adenosyl-L-methionine.</text>
</comment>
<dbReference type="EC" id="2.5.1.108" evidence="3 11"/>